<gene>
    <name evidence="2" type="ORF">FOL46_003170</name>
    <name evidence="1" type="ORF">FOZ61_003784</name>
</gene>
<evidence type="ECO:0000313" key="4">
    <source>
        <dbReference type="Proteomes" id="UP000572268"/>
    </source>
</evidence>
<evidence type="ECO:0000313" key="2">
    <source>
        <dbReference type="EMBL" id="KAF4675002.1"/>
    </source>
</evidence>
<organism evidence="2 4">
    <name type="scientific">Perkinsus olseni</name>
    <name type="common">Perkinsus atlanticus</name>
    <dbReference type="NCBI Taxonomy" id="32597"/>
    <lineage>
        <taxon>Eukaryota</taxon>
        <taxon>Sar</taxon>
        <taxon>Alveolata</taxon>
        <taxon>Perkinsozoa</taxon>
        <taxon>Perkinsea</taxon>
        <taxon>Perkinsida</taxon>
        <taxon>Perkinsidae</taxon>
        <taxon>Perkinsus</taxon>
    </lineage>
</organism>
<accession>A0A7J6MTT3</accession>
<dbReference type="EMBL" id="JABANN010000021">
    <property type="protein sequence ID" value="KAF4675002.1"/>
    <property type="molecule type" value="Genomic_DNA"/>
</dbReference>
<reference evidence="3 4" key="1">
    <citation type="submission" date="2020-04" db="EMBL/GenBank/DDBJ databases">
        <title>Perkinsus olseni comparative genomics.</title>
        <authorList>
            <person name="Bogema D.R."/>
        </authorList>
    </citation>
    <scope>NUCLEOTIDE SEQUENCE [LARGE SCALE GENOMIC DNA]</scope>
    <source>
        <strain evidence="1">ATCC PRA-179</strain>
        <strain evidence="2">ATCC PRA-31</strain>
    </source>
</reference>
<name>A0A7J6MTT3_PEROL</name>
<dbReference type="Proteomes" id="UP000572268">
    <property type="component" value="Unassembled WGS sequence"/>
</dbReference>
<comment type="caution">
    <text evidence="2">The sequence shown here is derived from an EMBL/GenBank/DDBJ whole genome shotgun (WGS) entry which is preliminary data.</text>
</comment>
<dbReference type="EMBL" id="JABAHT010000022">
    <property type="protein sequence ID" value="KAF4669550.1"/>
    <property type="molecule type" value="Genomic_DNA"/>
</dbReference>
<sequence>MFYGWLVEWWSVIASHPNVTPSTPYPLGEYDASDTELSGSLTFFEGFKFDMDIFLHDCPITVFNLRLTLPKLLPDETFGYGIPFNYDSTALPGAVEACEDDRIKISDFDEPMTFVFVRKQFNEIQVTWGGLRQGRFILSS</sequence>
<evidence type="ECO:0000313" key="3">
    <source>
        <dbReference type="Proteomes" id="UP000570595"/>
    </source>
</evidence>
<proteinExistence type="predicted"/>
<protein>
    <submittedName>
        <fullName evidence="2">Uncharacterized protein</fullName>
    </submittedName>
</protein>
<dbReference type="AlphaFoldDB" id="A0A7J6MTT3"/>
<dbReference type="Proteomes" id="UP000570595">
    <property type="component" value="Unassembled WGS sequence"/>
</dbReference>
<evidence type="ECO:0000313" key="1">
    <source>
        <dbReference type="EMBL" id="KAF4669550.1"/>
    </source>
</evidence>